<feature type="compositionally biased region" description="Low complexity" evidence="1">
    <location>
        <begin position="62"/>
        <end position="71"/>
    </location>
</feature>
<evidence type="ECO:0000313" key="2">
    <source>
        <dbReference type="EMBL" id="GFR66980.1"/>
    </source>
</evidence>
<gene>
    <name evidence="2" type="ORF">ElyMa_000242000</name>
</gene>
<keyword evidence="2" id="KW-0347">Helicase</keyword>
<dbReference type="AlphaFoldDB" id="A0AAV4F3E0"/>
<keyword evidence="2" id="KW-0378">Hydrolase</keyword>
<proteinExistence type="predicted"/>
<name>A0AAV4F3E0_9GAST</name>
<accession>A0AAV4F3E0</accession>
<evidence type="ECO:0000256" key="1">
    <source>
        <dbReference type="SAM" id="MobiDB-lite"/>
    </source>
</evidence>
<dbReference type="EMBL" id="BMAT01000475">
    <property type="protein sequence ID" value="GFR66980.1"/>
    <property type="molecule type" value="Genomic_DNA"/>
</dbReference>
<organism evidence="2 3">
    <name type="scientific">Elysia marginata</name>
    <dbReference type="NCBI Taxonomy" id="1093978"/>
    <lineage>
        <taxon>Eukaryota</taxon>
        <taxon>Metazoa</taxon>
        <taxon>Spiralia</taxon>
        <taxon>Lophotrochozoa</taxon>
        <taxon>Mollusca</taxon>
        <taxon>Gastropoda</taxon>
        <taxon>Heterobranchia</taxon>
        <taxon>Euthyneura</taxon>
        <taxon>Panpulmonata</taxon>
        <taxon>Sacoglossa</taxon>
        <taxon>Placobranchoidea</taxon>
        <taxon>Plakobranchidae</taxon>
        <taxon>Elysia</taxon>
    </lineage>
</organism>
<protein>
    <submittedName>
        <fullName evidence="2">ATP-dependent RNA helicase DDX5</fullName>
    </submittedName>
</protein>
<reference evidence="2 3" key="1">
    <citation type="journal article" date="2021" name="Elife">
        <title>Chloroplast acquisition without the gene transfer in kleptoplastic sea slugs, Plakobranchus ocellatus.</title>
        <authorList>
            <person name="Maeda T."/>
            <person name="Takahashi S."/>
            <person name="Yoshida T."/>
            <person name="Shimamura S."/>
            <person name="Takaki Y."/>
            <person name="Nagai Y."/>
            <person name="Toyoda A."/>
            <person name="Suzuki Y."/>
            <person name="Arimoto A."/>
            <person name="Ishii H."/>
            <person name="Satoh N."/>
            <person name="Nishiyama T."/>
            <person name="Hasebe M."/>
            <person name="Maruyama T."/>
            <person name="Minagawa J."/>
            <person name="Obokata J."/>
            <person name="Shigenobu S."/>
        </authorList>
    </citation>
    <scope>NUCLEOTIDE SEQUENCE [LARGE SCALE GENOMIC DNA]</scope>
</reference>
<sequence>MSRYVSRGIMAVPKTAETVMVDGAVEDLIQVLKEAKQVISPKLLQLEESSREMRGGRGGRWRGSSGSGNRFSDGDGSRFSGGGNYVGGG</sequence>
<keyword evidence="2" id="KW-0547">Nucleotide-binding</keyword>
<keyword evidence="3" id="KW-1185">Reference proteome</keyword>
<evidence type="ECO:0000313" key="3">
    <source>
        <dbReference type="Proteomes" id="UP000762676"/>
    </source>
</evidence>
<comment type="caution">
    <text evidence="2">The sequence shown here is derived from an EMBL/GenBank/DDBJ whole genome shotgun (WGS) entry which is preliminary data.</text>
</comment>
<keyword evidence="2" id="KW-0067">ATP-binding</keyword>
<feature type="compositionally biased region" description="Gly residues" evidence="1">
    <location>
        <begin position="79"/>
        <end position="89"/>
    </location>
</feature>
<feature type="region of interest" description="Disordered" evidence="1">
    <location>
        <begin position="49"/>
        <end position="89"/>
    </location>
</feature>
<dbReference type="Proteomes" id="UP000762676">
    <property type="component" value="Unassembled WGS sequence"/>
</dbReference>
<dbReference type="GO" id="GO:0004386">
    <property type="term" value="F:helicase activity"/>
    <property type="evidence" value="ECO:0007669"/>
    <property type="project" value="UniProtKB-KW"/>
</dbReference>